<evidence type="ECO:0000313" key="1">
    <source>
        <dbReference type="EMBL" id="KAA6375253.1"/>
    </source>
</evidence>
<sequence length="24" mass="2927">TRRNNIRIKFRKRFLNVIPGARSN</sequence>
<dbReference type="Proteomes" id="UP000324800">
    <property type="component" value="Unassembled WGS sequence"/>
</dbReference>
<feature type="non-terminal residue" evidence="1">
    <location>
        <position position="1"/>
    </location>
</feature>
<protein>
    <submittedName>
        <fullName evidence="1">Uncharacterized protein</fullName>
    </submittedName>
</protein>
<organism evidence="1 2">
    <name type="scientific">Streblomastix strix</name>
    <dbReference type="NCBI Taxonomy" id="222440"/>
    <lineage>
        <taxon>Eukaryota</taxon>
        <taxon>Metamonada</taxon>
        <taxon>Preaxostyla</taxon>
        <taxon>Oxymonadida</taxon>
        <taxon>Streblomastigidae</taxon>
        <taxon>Streblomastix</taxon>
    </lineage>
</organism>
<name>A0A5J4UYJ8_9EUKA</name>
<accession>A0A5J4UYJ8</accession>
<dbReference type="EMBL" id="SNRW01011371">
    <property type="protein sequence ID" value="KAA6375253.1"/>
    <property type="molecule type" value="Genomic_DNA"/>
</dbReference>
<gene>
    <name evidence="1" type="ORF">EZS28_029219</name>
</gene>
<comment type="caution">
    <text evidence="1">The sequence shown here is derived from an EMBL/GenBank/DDBJ whole genome shotgun (WGS) entry which is preliminary data.</text>
</comment>
<evidence type="ECO:0000313" key="2">
    <source>
        <dbReference type="Proteomes" id="UP000324800"/>
    </source>
</evidence>
<reference evidence="1 2" key="1">
    <citation type="submission" date="2019-03" db="EMBL/GenBank/DDBJ databases">
        <title>Single cell metagenomics reveals metabolic interactions within the superorganism composed of flagellate Streblomastix strix and complex community of Bacteroidetes bacteria on its surface.</title>
        <authorList>
            <person name="Treitli S.C."/>
            <person name="Kolisko M."/>
            <person name="Husnik F."/>
            <person name="Keeling P."/>
            <person name="Hampl V."/>
        </authorList>
    </citation>
    <scope>NUCLEOTIDE SEQUENCE [LARGE SCALE GENOMIC DNA]</scope>
    <source>
        <strain evidence="1">ST1C</strain>
    </source>
</reference>
<proteinExistence type="predicted"/>
<dbReference type="AlphaFoldDB" id="A0A5J4UYJ8"/>